<dbReference type="InterPro" id="IPR001957">
    <property type="entry name" value="Chromosome_initiator_DnaA"/>
</dbReference>
<dbReference type="InterPro" id="IPR013317">
    <property type="entry name" value="DnaA_dom"/>
</dbReference>
<protein>
    <recommendedName>
        <fullName evidence="8 9">Chromosomal replication initiator protein DnaA</fullName>
    </recommendedName>
</protein>
<evidence type="ECO:0000313" key="15">
    <source>
        <dbReference type="EMBL" id="MCQ9210766.1"/>
    </source>
</evidence>
<dbReference type="Pfam" id="PF00308">
    <property type="entry name" value="Bac_DnaA"/>
    <property type="match status" value="1"/>
</dbReference>
<dbReference type="InterPro" id="IPR024633">
    <property type="entry name" value="DnaA_N_dom"/>
</dbReference>
<feature type="region of interest" description="Disordered" evidence="12">
    <location>
        <begin position="90"/>
        <end position="127"/>
    </location>
</feature>
<evidence type="ECO:0000313" key="16">
    <source>
        <dbReference type="Proteomes" id="UP001059480"/>
    </source>
</evidence>
<sequence length="463" mass="52213">MNELQTLWSKITEHFEQTMAQTSYKYWVSNVIPLQLQNNELSIEVPTELHKTYWEEQLVSDIIPITYAYLRSPLSLVFYIHGQGTAETHAPYNYGQETPNTSSRPNAYSEQNISSTPSRSSEDDSKLNPKYTFDTFIIGKGSQMAHAAALVVSETPGVVYNPLFFYGGVGLGKTHLMQAIGNHYKALNPQARVQYVTSETFTNDLIKSISNNSQEELREKYRKVDLLLVDDIQFFANKEATQEEFFHTFNELYLNGKQIVLTSDRQPTEIKSLQERLVSRFVSGLPVDITPPDLETRIAILSKKAEAIGIDITSETLSYIAGQIDSNVRELEGALVRVQAYSVTQGEDISTNLAADALKSYLPNNKARIISIYDIQQEVAKHYGITIEDLKGKKRTKQIVEPRQIAMYLSRELTNVSLPKIGFEFGGKDHSTVIHAYDKIAESIKEDQAILDATQALIKKLSH</sequence>
<dbReference type="RefSeq" id="WP_256945875.1">
    <property type="nucleotide sequence ID" value="NZ_JANHNZ010000013.1"/>
</dbReference>
<evidence type="ECO:0000256" key="7">
    <source>
        <dbReference type="ARBA" id="ARBA00023125"/>
    </source>
</evidence>
<keyword evidence="16" id="KW-1185">Reference proteome</keyword>
<dbReference type="InterPro" id="IPR018312">
    <property type="entry name" value="Chromosome_initiator_DnaA_CS"/>
</dbReference>
<feature type="binding site" evidence="8">
    <location>
        <position position="170"/>
    </location>
    <ligand>
        <name>ATP</name>
        <dbReference type="ChEBI" id="CHEBI:30616"/>
    </ligand>
</feature>
<dbReference type="Proteomes" id="UP001059480">
    <property type="component" value="Unassembled WGS sequence"/>
</dbReference>
<comment type="similarity">
    <text evidence="1 8 11">Belongs to the DnaA family.</text>
</comment>
<feature type="region of interest" description="Domain I, interacts with DnaA modulators" evidence="8">
    <location>
        <begin position="1"/>
        <end position="90"/>
    </location>
</feature>
<proteinExistence type="inferred from homology"/>
<dbReference type="SUPFAM" id="SSF52540">
    <property type="entry name" value="P-loop containing nucleoside triphosphate hydrolases"/>
    <property type="match status" value="1"/>
</dbReference>
<evidence type="ECO:0000256" key="6">
    <source>
        <dbReference type="ARBA" id="ARBA00023121"/>
    </source>
</evidence>
<dbReference type="Gene3D" id="3.30.300.180">
    <property type="match status" value="1"/>
</dbReference>
<evidence type="ECO:0000256" key="8">
    <source>
        <dbReference type="HAMAP-Rule" id="MF_00377"/>
    </source>
</evidence>
<dbReference type="SMART" id="SM00382">
    <property type="entry name" value="AAA"/>
    <property type="match status" value="1"/>
</dbReference>
<reference evidence="15" key="3">
    <citation type="journal article" date="2023" name="Microbiol. Resour. Announc.">
        <title>Draft Genome Sequence of Granulicatella sp. Strain S8, Isolated from a Marine Fish, Seriola quinqueradiata.</title>
        <authorList>
            <person name="Lee M."/>
            <person name="Farooq A."/>
            <person name="Jeong J.B."/>
            <person name="Jung M.Y."/>
        </authorList>
    </citation>
    <scope>NUCLEOTIDE SEQUENCE</scope>
    <source>
        <strain evidence="15">S8</strain>
    </source>
</reference>
<dbReference type="PANTHER" id="PTHR30050">
    <property type="entry name" value="CHROMOSOMAL REPLICATION INITIATOR PROTEIN DNAA"/>
    <property type="match status" value="1"/>
</dbReference>
<feature type="region of interest" description="Domain IV, binds dsDNA" evidence="8">
    <location>
        <begin position="343"/>
        <end position="463"/>
    </location>
</feature>
<feature type="region of interest" description="Domain III, AAA+ region" evidence="8">
    <location>
        <begin position="126"/>
        <end position="342"/>
    </location>
</feature>
<dbReference type="CDD" id="cd06571">
    <property type="entry name" value="Bac_DnaA_C"/>
    <property type="match status" value="1"/>
</dbReference>
<dbReference type="InterPro" id="IPR003593">
    <property type="entry name" value="AAA+_ATPase"/>
</dbReference>
<dbReference type="Gene3D" id="1.10.1750.10">
    <property type="match status" value="1"/>
</dbReference>
<accession>A0ABT1WQH5</accession>
<dbReference type="CDD" id="cd00009">
    <property type="entry name" value="AAA"/>
    <property type="match status" value="1"/>
</dbReference>
<dbReference type="Pfam" id="PF08299">
    <property type="entry name" value="Bac_DnaA_C"/>
    <property type="match status" value="1"/>
</dbReference>
<feature type="compositionally biased region" description="Polar residues" evidence="12">
    <location>
        <begin position="95"/>
        <end position="113"/>
    </location>
</feature>
<gene>
    <name evidence="8 15" type="primary">dnaA</name>
    <name evidence="15" type="ORF">NPA36_09430</name>
</gene>
<dbReference type="PRINTS" id="PR00051">
    <property type="entry name" value="DNAA"/>
</dbReference>
<feature type="domain" description="Chromosomal replication initiator DnaA C-terminal" evidence="14">
    <location>
        <begin position="371"/>
        <end position="440"/>
    </location>
</feature>
<dbReference type="Gene3D" id="1.10.8.60">
    <property type="match status" value="1"/>
</dbReference>
<dbReference type="InterPro" id="IPR010921">
    <property type="entry name" value="Trp_repressor/repl_initiator"/>
</dbReference>
<comment type="function">
    <text evidence="8 10">Plays an essential role in the initiation and regulation of chromosomal replication. ATP-DnaA binds to the origin of replication (oriC) to initiate formation of the DNA replication initiation complex once per cell cycle. Binds the DnaA box (a 9 base pair repeat at the origin) and separates the double-stranded (ds)DNA. Forms a right-handed helical filament on oriC DNA; dsDNA binds to the exterior of the filament while single-stranded (ss)DNA is stabiized in the filament's interior. The ATP-DnaA-oriC complex binds and stabilizes one strand of the AT-rich DNA unwinding element (DUE), permitting loading of DNA polymerase. After initiation quickly degrades to an ADP-DnaA complex that is not apt for DNA replication. Binds acidic phospholipids.</text>
</comment>
<feature type="binding site" evidence="8">
    <location>
        <position position="173"/>
    </location>
    <ligand>
        <name>ATP</name>
        <dbReference type="ChEBI" id="CHEBI:30616"/>
    </ligand>
</feature>
<comment type="caution">
    <text evidence="15">The sequence shown here is derived from an EMBL/GenBank/DDBJ whole genome shotgun (WGS) entry which is preliminary data.</text>
</comment>
<evidence type="ECO:0000259" key="14">
    <source>
        <dbReference type="SMART" id="SM00760"/>
    </source>
</evidence>
<comment type="subunit">
    <text evidence="8">Oligomerizes as a right-handed, spiral filament on DNA at oriC.</text>
</comment>
<keyword evidence="7 8" id="KW-0238">DNA-binding</keyword>
<keyword evidence="6 8" id="KW-0446">Lipid-binding</keyword>
<dbReference type="InterPro" id="IPR038454">
    <property type="entry name" value="DnaA_N_sf"/>
</dbReference>
<evidence type="ECO:0000256" key="2">
    <source>
        <dbReference type="ARBA" id="ARBA00022490"/>
    </source>
</evidence>
<keyword evidence="5 8" id="KW-0067">ATP-binding</keyword>
<feature type="binding site" evidence="8">
    <location>
        <position position="174"/>
    </location>
    <ligand>
        <name>ATP</name>
        <dbReference type="ChEBI" id="CHEBI:30616"/>
    </ligand>
</feature>
<evidence type="ECO:0000256" key="5">
    <source>
        <dbReference type="ARBA" id="ARBA00022840"/>
    </source>
</evidence>
<dbReference type="SUPFAM" id="SSF48295">
    <property type="entry name" value="TrpR-like"/>
    <property type="match status" value="1"/>
</dbReference>
<dbReference type="SMART" id="SM00760">
    <property type="entry name" value="Bac_DnaA_C"/>
    <property type="match status" value="1"/>
</dbReference>
<evidence type="ECO:0000256" key="1">
    <source>
        <dbReference type="ARBA" id="ARBA00006583"/>
    </source>
</evidence>
<evidence type="ECO:0000256" key="12">
    <source>
        <dbReference type="SAM" id="MobiDB-lite"/>
    </source>
</evidence>
<dbReference type="PROSITE" id="PS01008">
    <property type="entry name" value="DNAA"/>
    <property type="match status" value="1"/>
</dbReference>
<dbReference type="Gene3D" id="3.40.50.300">
    <property type="entry name" value="P-loop containing nucleotide triphosphate hydrolases"/>
    <property type="match status" value="1"/>
</dbReference>
<evidence type="ECO:0000256" key="3">
    <source>
        <dbReference type="ARBA" id="ARBA00022705"/>
    </source>
</evidence>
<dbReference type="InterPro" id="IPR027417">
    <property type="entry name" value="P-loop_NTPase"/>
</dbReference>
<name>A0ABT1WQH5_9LACT</name>
<dbReference type="Pfam" id="PF11638">
    <property type="entry name" value="DnaA_N"/>
    <property type="match status" value="1"/>
</dbReference>
<comment type="domain">
    <text evidence="8">Domain I is involved in oligomerization and binding regulators, domain II is flexibile and of varying length in different bacteria, domain III forms the AAA+ region, while domain IV binds dsDNA.</text>
</comment>
<dbReference type="PANTHER" id="PTHR30050:SF2">
    <property type="entry name" value="CHROMOSOMAL REPLICATION INITIATOR PROTEIN DNAA"/>
    <property type="match status" value="1"/>
</dbReference>
<evidence type="ECO:0000256" key="10">
    <source>
        <dbReference type="RuleBase" id="RU000577"/>
    </source>
</evidence>
<dbReference type="InterPro" id="IPR020591">
    <property type="entry name" value="Chromosome_initiator_DnaA-like"/>
</dbReference>
<evidence type="ECO:0000256" key="4">
    <source>
        <dbReference type="ARBA" id="ARBA00022741"/>
    </source>
</evidence>
<comment type="caution">
    <text evidence="8">Lacks conserved residue(s) required for the propagation of feature annotation.</text>
</comment>
<comment type="subcellular location">
    <subcellularLocation>
        <location evidence="8">Cytoplasm</location>
    </subcellularLocation>
</comment>
<dbReference type="HAMAP" id="MF_00377">
    <property type="entry name" value="DnaA_bact"/>
    <property type="match status" value="1"/>
</dbReference>
<dbReference type="NCBIfam" id="TIGR00362">
    <property type="entry name" value="DnaA"/>
    <property type="match status" value="1"/>
</dbReference>
<feature type="domain" description="AAA+ ATPase" evidence="13">
    <location>
        <begin position="159"/>
        <end position="293"/>
    </location>
</feature>
<keyword evidence="3 8" id="KW-0235">DNA replication</keyword>
<keyword evidence="4 8" id="KW-0547">Nucleotide-binding</keyword>
<organism evidence="15 16">
    <name type="scientific">Granulicatella seriolae</name>
    <dbReference type="NCBI Taxonomy" id="2967226"/>
    <lineage>
        <taxon>Bacteria</taxon>
        <taxon>Bacillati</taxon>
        <taxon>Bacillota</taxon>
        <taxon>Bacilli</taxon>
        <taxon>Lactobacillales</taxon>
        <taxon>Carnobacteriaceae</taxon>
        <taxon>Granulicatella</taxon>
    </lineage>
</organism>
<evidence type="ECO:0000259" key="13">
    <source>
        <dbReference type="SMART" id="SM00382"/>
    </source>
</evidence>
<feature type="binding site" evidence="8">
    <location>
        <position position="172"/>
    </location>
    <ligand>
        <name>ATP</name>
        <dbReference type="ChEBI" id="CHEBI:30616"/>
    </ligand>
</feature>
<evidence type="ECO:0000256" key="9">
    <source>
        <dbReference type="NCBIfam" id="TIGR00362"/>
    </source>
</evidence>
<dbReference type="EMBL" id="JANHNZ010000013">
    <property type="protein sequence ID" value="MCQ9210766.1"/>
    <property type="molecule type" value="Genomic_DNA"/>
</dbReference>
<dbReference type="InterPro" id="IPR013159">
    <property type="entry name" value="DnaA_C"/>
</dbReference>
<reference evidence="15" key="2">
    <citation type="journal article" date="2023" name="Curr. Microbiol.">
        <title>Granulicatella seriolae sp. nov., a Novel Facultative Anaerobe Isolated from Yellowtail Marine Fish.</title>
        <authorList>
            <person name="Lee M."/>
            <person name="Choi Y.J."/>
            <person name="Farooq A."/>
            <person name="Jeong J.B."/>
            <person name="Jung M.Y."/>
        </authorList>
    </citation>
    <scope>NUCLEOTIDE SEQUENCE</scope>
    <source>
        <strain evidence="15">S8</strain>
    </source>
</reference>
<reference evidence="15" key="1">
    <citation type="submission" date="2022-07" db="EMBL/GenBank/DDBJ databases">
        <authorList>
            <person name="Jung M.-Y."/>
            <person name="Lee M."/>
        </authorList>
    </citation>
    <scope>NUCLEOTIDE SEQUENCE</scope>
    <source>
        <strain evidence="15">S8</strain>
    </source>
</reference>
<evidence type="ECO:0000256" key="11">
    <source>
        <dbReference type="RuleBase" id="RU004227"/>
    </source>
</evidence>
<keyword evidence="2 8" id="KW-0963">Cytoplasm</keyword>